<dbReference type="EMBL" id="HBUE01305731">
    <property type="protein sequence ID" value="CAG6580843.1"/>
    <property type="molecule type" value="Transcribed_RNA"/>
</dbReference>
<dbReference type="EMBL" id="HBUE01199577">
    <property type="protein sequence ID" value="CAG6529053.1"/>
    <property type="molecule type" value="Transcribed_RNA"/>
</dbReference>
<organism evidence="1">
    <name type="scientific">Culex pipiens</name>
    <name type="common">House mosquito</name>
    <dbReference type="NCBI Taxonomy" id="7175"/>
    <lineage>
        <taxon>Eukaryota</taxon>
        <taxon>Metazoa</taxon>
        <taxon>Ecdysozoa</taxon>
        <taxon>Arthropoda</taxon>
        <taxon>Hexapoda</taxon>
        <taxon>Insecta</taxon>
        <taxon>Pterygota</taxon>
        <taxon>Neoptera</taxon>
        <taxon>Endopterygota</taxon>
        <taxon>Diptera</taxon>
        <taxon>Nematocera</taxon>
        <taxon>Culicoidea</taxon>
        <taxon>Culicidae</taxon>
        <taxon>Culicinae</taxon>
        <taxon>Culicini</taxon>
        <taxon>Culex</taxon>
        <taxon>Culex</taxon>
    </lineage>
</organism>
<name>A0A8D8JZD4_CULPI</name>
<reference evidence="1" key="1">
    <citation type="submission" date="2021-05" db="EMBL/GenBank/DDBJ databases">
        <authorList>
            <person name="Alioto T."/>
            <person name="Alioto T."/>
            <person name="Gomez Garrido J."/>
        </authorList>
    </citation>
    <scope>NUCLEOTIDE SEQUENCE</scope>
</reference>
<evidence type="ECO:0000313" key="1">
    <source>
        <dbReference type="EMBL" id="CAG6580843.1"/>
    </source>
</evidence>
<dbReference type="EMBL" id="HBUE01111138">
    <property type="protein sequence ID" value="CAG6488940.1"/>
    <property type="molecule type" value="Transcribed_RNA"/>
</dbReference>
<protein>
    <submittedName>
        <fullName evidence="1">(northern house mosquito) hypothetical protein</fullName>
    </submittedName>
</protein>
<dbReference type="EMBL" id="HBUE01305730">
    <property type="protein sequence ID" value="CAG6580834.1"/>
    <property type="molecule type" value="Transcribed_RNA"/>
</dbReference>
<dbReference type="EMBL" id="HBUE01199578">
    <property type="protein sequence ID" value="CAG6529062.1"/>
    <property type="molecule type" value="Transcribed_RNA"/>
</dbReference>
<dbReference type="AlphaFoldDB" id="A0A8D8JZD4"/>
<sequence length="321" mass="36760">MLRFWIDQASLRMSLLSPLEVNILFCAGTPHWMMVVRRLPITSSRRRTRAQRTGPRSAATALLHSSRFAIYVSISSMSSVSMPKTSTECLIQDNLVLLLPNIRSIFQLSQEPRLVWKPLKTLSPLPGLSRLATVVRQSLTTLLRSVSPLKVAGPRYSRVRSRIWCARLRDLLKTGNTSSVWPLLTQLDRVHSAQHRIQLWLLLRSLLRRLLPTLVCVTSWLSLRIRSRSSCRTLLLRDQTPSGWSMVTKSQETIELNFTLTTMRLSSRMITPSAWILEATPSIWSIALVRTLLPAVCWLLTSQHHQLDHLRLRKLRPNLVL</sequence>
<proteinExistence type="predicted"/>
<accession>A0A8D8JZD4</accession>